<dbReference type="InterPro" id="IPR038143">
    <property type="entry name" value="NigD-like_C_dom_sf"/>
</dbReference>
<dbReference type="AlphaFoldDB" id="K1SPH2"/>
<dbReference type="Gene3D" id="2.60.40.2370">
    <property type="entry name" value="NigD-like, C-terminal beta sandwich domain"/>
    <property type="match status" value="1"/>
</dbReference>
<accession>K1SPH2</accession>
<feature type="domain" description="NigD-like N-terminal OB" evidence="1">
    <location>
        <begin position="4"/>
        <end position="60"/>
    </location>
</feature>
<reference evidence="3" key="1">
    <citation type="journal article" date="2013" name="Environ. Microbiol.">
        <title>Microbiota from the distal guts of lean and obese adolescents exhibit partial functional redundancy besides clear differences in community structure.</title>
        <authorList>
            <person name="Ferrer M."/>
            <person name="Ruiz A."/>
            <person name="Lanza F."/>
            <person name="Haange S.B."/>
            <person name="Oberbach A."/>
            <person name="Till H."/>
            <person name="Bargiela R."/>
            <person name="Campoy C."/>
            <person name="Segura M.T."/>
            <person name="Richter M."/>
            <person name="von Bergen M."/>
            <person name="Seifert J."/>
            <person name="Suarez A."/>
        </authorList>
    </citation>
    <scope>NUCLEOTIDE SEQUENCE</scope>
</reference>
<sequence>GDGTTDYYFERDNGETLYPSERPSGFEAEENRRAVIYFDLLAGAVEGYDYNIRLYRVEKIFTGTSQVVTTQEELEALGGDRTGFNLQTFNLSRKWLTFYALYPVTDNSKHTFALAVDRTPDTPEGQDIGMGNDGTSEEGYLDVVLCHSAGGDAAGYTQGYYISFDLEPIAGELEGMKGIKLRIDTFENGTKYIKLDLPQEK</sequence>
<evidence type="ECO:0008006" key="4">
    <source>
        <dbReference type="Google" id="ProtNLM"/>
    </source>
</evidence>
<protein>
    <recommendedName>
        <fullName evidence="4">NigD-like C-terminal beta sandwich domain-containing protein</fullName>
    </recommendedName>
</protein>
<evidence type="ECO:0000313" key="3">
    <source>
        <dbReference type="EMBL" id="EKC55765.1"/>
    </source>
</evidence>
<evidence type="ECO:0000259" key="2">
    <source>
        <dbReference type="Pfam" id="PF17415"/>
    </source>
</evidence>
<dbReference type="InterPro" id="IPR035376">
    <property type="entry name" value="NigD_C"/>
</dbReference>
<dbReference type="Pfam" id="PF17415">
    <property type="entry name" value="NigD_C"/>
    <property type="match status" value="1"/>
</dbReference>
<feature type="domain" description="NigD-like C-terminal" evidence="2">
    <location>
        <begin position="134"/>
        <end position="196"/>
    </location>
</feature>
<dbReference type="InterPro" id="IPR038179">
    <property type="entry name" value="NigD-like_N_sf"/>
</dbReference>
<dbReference type="Pfam" id="PF12667">
    <property type="entry name" value="NigD_N"/>
    <property type="match status" value="1"/>
</dbReference>
<feature type="non-terminal residue" evidence="3">
    <location>
        <position position="1"/>
    </location>
</feature>
<proteinExistence type="predicted"/>
<dbReference type="Gene3D" id="2.40.50.500">
    <property type="entry name" value="NigD-like N-terminal OB domain"/>
    <property type="match status" value="1"/>
</dbReference>
<gene>
    <name evidence="3" type="ORF">LEA_15179</name>
</gene>
<comment type="caution">
    <text evidence="3">The sequence shown here is derived from an EMBL/GenBank/DDBJ whole genome shotgun (WGS) entry which is preliminary data.</text>
</comment>
<organism evidence="3">
    <name type="scientific">human gut metagenome</name>
    <dbReference type="NCBI Taxonomy" id="408170"/>
    <lineage>
        <taxon>unclassified sequences</taxon>
        <taxon>metagenomes</taxon>
        <taxon>organismal metagenomes</taxon>
    </lineage>
</organism>
<evidence type="ECO:0000259" key="1">
    <source>
        <dbReference type="Pfam" id="PF12667"/>
    </source>
</evidence>
<name>K1SPH2_9ZZZZ</name>
<dbReference type="InterPro" id="IPR024299">
    <property type="entry name" value="NigD-like_OB_dom"/>
</dbReference>
<dbReference type="EMBL" id="AJWY01010359">
    <property type="protein sequence ID" value="EKC55765.1"/>
    <property type="molecule type" value="Genomic_DNA"/>
</dbReference>